<evidence type="ECO:0000256" key="1">
    <source>
        <dbReference type="ARBA" id="ARBA00005564"/>
    </source>
</evidence>
<dbReference type="Proteomes" id="UP000242519">
    <property type="component" value="Unassembled WGS sequence"/>
</dbReference>
<proteinExistence type="inferred from homology"/>
<sequence>MRSFTASLFQLAWCLSTVTATTLYAASSDGNVTTFTYCPSGNGSSLKITSISTECSVNPAALNLDSANRILYCLDRGKTGDVNGSMNSFSLDADGVLTKIARATVPSAGVWAEFFGETGNRGMAMVSYNKSAAATLKITDDGKLKTLESWFPTIAAPGPVTLRQDVSYLHHVVLDPTGKFLLIGDHNADSRSFTVGGDMIRVYTWDPKTLSPVTELAPLVTGPGVGPRHLVFWRSPQGKDYIFFNGEIDQNIYTYEVTITDSGLTWTKVFDIPALGVDGKKPAGTAPTSGIVLSPDNKFIIVSNRDISFRDSTQLKSGPSDTMSTFSIKESGELELVQLAPSGGYSPRQFSLNKKGDLIAIGHQTNKTVVIMARDTDTGKIVGEPQTLQLSGSVVVVIWDE</sequence>
<dbReference type="InParanoid" id="A0A218YWI3"/>
<dbReference type="InterPro" id="IPR019405">
    <property type="entry name" value="Lactonase_7-beta_prop"/>
</dbReference>
<evidence type="ECO:0000313" key="4">
    <source>
        <dbReference type="Proteomes" id="UP000242519"/>
    </source>
</evidence>
<protein>
    <recommendedName>
        <fullName evidence="5">3-carboxymuconate cyclase</fullName>
    </recommendedName>
</protein>
<comment type="caution">
    <text evidence="3">The sequence shown here is derived from an EMBL/GenBank/DDBJ whole genome shotgun (WGS) entry which is preliminary data.</text>
</comment>
<feature type="signal peptide" evidence="2">
    <location>
        <begin position="1"/>
        <end position="20"/>
    </location>
</feature>
<dbReference type="EMBL" id="MZNU01000335">
    <property type="protein sequence ID" value="OWP00189.1"/>
    <property type="molecule type" value="Genomic_DNA"/>
</dbReference>
<keyword evidence="4" id="KW-1185">Reference proteome</keyword>
<dbReference type="InterPro" id="IPR050282">
    <property type="entry name" value="Cycloisomerase_2"/>
</dbReference>
<comment type="similarity">
    <text evidence="1">Belongs to the cycloisomerase 2 family.</text>
</comment>
<dbReference type="AlphaFoldDB" id="A0A218YWI3"/>
<dbReference type="PANTHER" id="PTHR30344">
    <property type="entry name" value="6-PHOSPHOGLUCONOLACTONASE-RELATED"/>
    <property type="match status" value="1"/>
</dbReference>
<gene>
    <name evidence="3" type="ORF">B2J93_5759</name>
</gene>
<dbReference type="STRING" id="503106.A0A218YWI3"/>
<dbReference type="SUPFAM" id="SSF75011">
    <property type="entry name" value="3-carboxy-cis,cis-mucoante lactonizing enzyme"/>
    <property type="match status" value="1"/>
</dbReference>
<name>A0A218YWI3_9HELO</name>
<dbReference type="GO" id="GO:0017057">
    <property type="term" value="F:6-phosphogluconolactonase activity"/>
    <property type="evidence" value="ECO:0007669"/>
    <property type="project" value="TreeGrafter"/>
</dbReference>
<keyword evidence="2" id="KW-0732">Signal</keyword>
<evidence type="ECO:0000256" key="2">
    <source>
        <dbReference type="SAM" id="SignalP"/>
    </source>
</evidence>
<dbReference type="Pfam" id="PF10282">
    <property type="entry name" value="Lactonase"/>
    <property type="match status" value="1"/>
</dbReference>
<dbReference type="PANTHER" id="PTHR30344:SF1">
    <property type="entry name" value="6-PHOSPHOGLUCONOLACTONASE"/>
    <property type="match status" value="1"/>
</dbReference>
<accession>A0A218YWI3</accession>
<reference evidence="3 4" key="1">
    <citation type="submission" date="2017-04" db="EMBL/GenBank/DDBJ databases">
        <title>Draft genome sequence of Marssonina coronaria NL1: causal agent of apple blotch.</title>
        <authorList>
            <person name="Cheng Q."/>
        </authorList>
    </citation>
    <scope>NUCLEOTIDE SEQUENCE [LARGE SCALE GENOMIC DNA]</scope>
    <source>
        <strain evidence="3 4">NL1</strain>
    </source>
</reference>
<evidence type="ECO:0000313" key="3">
    <source>
        <dbReference type="EMBL" id="OWP00189.1"/>
    </source>
</evidence>
<dbReference type="Gene3D" id="2.130.10.10">
    <property type="entry name" value="YVTN repeat-like/Quinoprotein amine dehydrogenase"/>
    <property type="match status" value="1"/>
</dbReference>
<evidence type="ECO:0008006" key="5">
    <source>
        <dbReference type="Google" id="ProtNLM"/>
    </source>
</evidence>
<dbReference type="InterPro" id="IPR015943">
    <property type="entry name" value="WD40/YVTN_repeat-like_dom_sf"/>
</dbReference>
<dbReference type="OrthoDB" id="9972196at2759"/>
<organism evidence="3 4">
    <name type="scientific">Diplocarpon coronariae</name>
    <dbReference type="NCBI Taxonomy" id="2795749"/>
    <lineage>
        <taxon>Eukaryota</taxon>
        <taxon>Fungi</taxon>
        <taxon>Dikarya</taxon>
        <taxon>Ascomycota</taxon>
        <taxon>Pezizomycotina</taxon>
        <taxon>Leotiomycetes</taxon>
        <taxon>Helotiales</taxon>
        <taxon>Drepanopezizaceae</taxon>
        <taxon>Diplocarpon</taxon>
    </lineage>
</organism>
<feature type="chain" id="PRO_5012645941" description="3-carboxymuconate cyclase" evidence="2">
    <location>
        <begin position="21"/>
        <end position="401"/>
    </location>
</feature>